<sequence length="537" mass="57546">MNTLAAPQREDADVEADVRMAGGLLAEAETLYYTQPAATLRLADEALSLAGPLPMATLAAARRVRGLALSFLGRHAEALDELQAARGLVPPGELLLECQVLRALAIASDEAGVLDVALDWGSQAAAVARTLADPVQLASTLLSVGVVLSKGGDPEAGLVQYREALALYEQAGDPTRSVNVLNNMGINCKNLGRHEEALQHLRRAIEIDENQAQPGGARIIAGLNSVEPLLALGRRDEARAVLAGVVPAAQAAGYPNAECFGLVLQGELQAADGDEAGSRRSLERAAEVAAQRGAGQHAARVHKALWALHKKAGRFEDALAHHEALHAAERAQFNEESDRKLRALQVQFDLARARHDAAMARLESARLAEQTRTDALTGVANRRQLDERLRDEYARAARHGHALAVAMIDIDDFKRINDRHGHAIGDAVLRDVAALLRLHCRDIDLVARYGGEEFCVVFVEASANDALRACEAMRAAVEAHDWSAVEPQLQRVTLSMGLAEREEADGRQALLAAADARLYEAKRSGKNRVVPGVQPGA</sequence>
<dbReference type="SUPFAM" id="SSF55073">
    <property type="entry name" value="Nucleotide cyclase"/>
    <property type="match status" value="1"/>
</dbReference>
<evidence type="ECO:0000313" key="5">
    <source>
        <dbReference type="EMBL" id="TCP03885.1"/>
    </source>
</evidence>
<dbReference type="GeneID" id="99684223"/>
<dbReference type="FunFam" id="3.30.70.270:FF:000001">
    <property type="entry name" value="Diguanylate cyclase domain protein"/>
    <property type="match status" value="1"/>
</dbReference>
<dbReference type="GO" id="GO:0043709">
    <property type="term" value="P:cell adhesion involved in single-species biofilm formation"/>
    <property type="evidence" value="ECO:0007669"/>
    <property type="project" value="TreeGrafter"/>
</dbReference>
<dbReference type="CDD" id="cd01949">
    <property type="entry name" value="GGDEF"/>
    <property type="match status" value="1"/>
</dbReference>
<dbReference type="AlphaFoldDB" id="A0A4R2MF69"/>
<dbReference type="GO" id="GO:0005886">
    <property type="term" value="C:plasma membrane"/>
    <property type="evidence" value="ECO:0007669"/>
    <property type="project" value="TreeGrafter"/>
</dbReference>
<evidence type="ECO:0000259" key="4">
    <source>
        <dbReference type="PROSITE" id="PS50887"/>
    </source>
</evidence>
<dbReference type="InterPro" id="IPR043128">
    <property type="entry name" value="Rev_trsase/Diguanyl_cyclase"/>
</dbReference>
<dbReference type="GO" id="GO:1902201">
    <property type="term" value="P:negative regulation of bacterial-type flagellum-dependent cell motility"/>
    <property type="evidence" value="ECO:0007669"/>
    <property type="project" value="TreeGrafter"/>
</dbReference>
<dbReference type="PROSITE" id="PS50887">
    <property type="entry name" value="GGDEF"/>
    <property type="match status" value="1"/>
</dbReference>
<feature type="domain" description="GGDEF" evidence="4">
    <location>
        <begin position="401"/>
        <end position="534"/>
    </location>
</feature>
<dbReference type="InterPro" id="IPR029787">
    <property type="entry name" value="Nucleotide_cyclase"/>
</dbReference>
<evidence type="ECO:0000256" key="2">
    <source>
        <dbReference type="ARBA" id="ARBA00034247"/>
    </source>
</evidence>
<dbReference type="NCBIfam" id="TIGR00254">
    <property type="entry name" value="GGDEF"/>
    <property type="match status" value="1"/>
</dbReference>
<comment type="caution">
    <text evidence="5">The sequence shown here is derived from an EMBL/GenBank/DDBJ whole genome shotgun (WGS) entry which is preliminary data.</text>
</comment>
<keyword evidence="3" id="KW-0802">TPR repeat</keyword>
<dbReference type="PANTHER" id="PTHR45138:SF9">
    <property type="entry name" value="DIGUANYLATE CYCLASE DGCM-RELATED"/>
    <property type="match status" value="1"/>
</dbReference>
<dbReference type="InterPro" id="IPR050469">
    <property type="entry name" value="Diguanylate_Cyclase"/>
</dbReference>
<organism evidence="5 6">
    <name type="scientific">Rubrivivax gelatinosus</name>
    <name type="common">Rhodocyclus gelatinosus</name>
    <name type="synonym">Rhodopseudomonas gelatinosa</name>
    <dbReference type="NCBI Taxonomy" id="28068"/>
    <lineage>
        <taxon>Bacteria</taxon>
        <taxon>Pseudomonadati</taxon>
        <taxon>Pseudomonadota</taxon>
        <taxon>Betaproteobacteria</taxon>
        <taxon>Burkholderiales</taxon>
        <taxon>Sphaerotilaceae</taxon>
        <taxon>Rubrivivax</taxon>
    </lineage>
</organism>
<dbReference type="SMART" id="SM00267">
    <property type="entry name" value="GGDEF"/>
    <property type="match status" value="1"/>
</dbReference>
<dbReference type="PANTHER" id="PTHR45138">
    <property type="entry name" value="REGULATORY COMPONENTS OF SENSORY TRANSDUCTION SYSTEM"/>
    <property type="match status" value="1"/>
</dbReference>
<proteinExistence type="predicted"/>
<dbReference type="EMBL" id="SLXD01000003">
    <property type="protein sequence ID" value="TCP03885.1"/>
    <property type="molecule type" value="Genomic_DNA"/>
</dbReference>
<dbReference type="PROSITE" id="PS50005">
    <property type="entry name" value="TPR"/>
    <property type="match status" value="1"/>
</dbReference>
<dbReference type="EC" id="2.7.7.65" evidence="1"/>
<dbReference type="Proteomes" id="UP000295106">
    <property type="component" value="Unassembled WGS sequence"/>
</dbReference>
<accession>A0A4R2MF69</accession>
<comment type="catalytic activity">
    <reaction evidence="2">
        <text>2 GTP = 3',3'-c-di-GMP + 2 diphosphate</text>
        <dbReference type="Rhea" id="RHEA:24898"/>
        <dbReference type="ChEBI" id="CHEBI:33019"/>
        <dbReference type="ChEBI" id="CHEBI:37565"/>
        <dbReference type="ChEBI" id="CHEBI:58805"/>
        <dbReference type="EC" id="2.7.7.65"/>
    </reaction>
</comment>
<evidence type="ECO:0000313" key="6">
    <source>
        <dbReference type="Proteomes" id="UP000295106"/>
    </source>
</evidence>
<dbReference type="Gene3D" id="3.30.70.270">
    <property type="match status" value="1"/>
</dbReference>
<evidence type="ECO:0000256" key="1">
    <source>
        <dbReference type="ARBA" id="ARBA00012528"/>
    </source>
</evidence>
<dbReference type="GO" id="GO:0052621">
    <property type="term" value="F:diguanylate cyclase activity"/>
    <property type="evidence" value="ECO:0007669"/>
    <property type="project" value="UniProtKB-EC"/>
</dbReference>
<dbReference type="RefSeq" id="WP_243651069.1">
    <property type="nucleotide sequence ID" value="NZ_CP181386.1"/>
</dbReference>
<gene>
    <name evidence="5" type="ORF">EV684_103132</name>
</gene>
<protein>
    <recommendedName>
        <fullName evidence="1">diguanylate cyclase</fullName>
        <ecNumber evidence="1">2.7.7.65</ecNumber>
    </recommendedName>
</protein>
<dbReference type="Gene3D" id="1.25.40.10">
    <property type="entry name" value="Tetratricopeptide repeat domain"/>
    <property type="match status" value="1"/>
</dbReference>
<dbReference type="InterPro" id="IPR011990">
    <property type="entry name" value="TPR-like_helical_dom_sf"/>
</dbReference>
<feature type="repeat" description="TPR" evidence="3">
    <location>
        <begin position="178"/>
        <end position="211"/>
    </location>
</feature>
<reference evidence="5 6" key="1">
    <citation type="submission" date="2019-03" db="EMBL/GenBank/DDBJ databases">
        <title>Genomic Encyclopedia of Type Strains, Phase IV (KMG-IV): sequencing the most valuable type-strain genomes for metagenomic binning, comparative biology and taxonomic classification.</title>
        <authorList>
            <person name="Goeker M."/>
        </authorList>
    </citation>
    <scope>NUCLEOTIDE SEQUENCE [LARGE SCALE GENOMIC DNA]</scope>
    <source>
        <strain evidence="5 6">DSM 1709</strain>
    </source>
</reference>
<name>A0A4R2MF69_RUBGE</name>
<dbReference type="InterPro" id="IPR019734">
    <property type="entry name" value="TPR_rpt"/>
</dbReference>
<dbReference type="Pfam" id="PF13424">
    <property type="entry name" value="TPR_12"/>
    <property type="match status" value="1"/>
</dbReference>
<dbReference type="InterPro" id="IPR000160">
    <property type="entry name" value="GGDEF_dom"/>
</dbReference>
<dbReference type="SUPFAM" id="SSF48452">
    <property type="entry name" value="TPR-like"/>
    <property type="match status" value="1"/>
</dbReference>
<dbReference type="Pfam" id="PF00990">
    <property type="entry name" value="GGDEF"/>
    <property type="match status" value="1"/>
</dbReference>
<dbReference type="SMART" id="SM00028">
    <property type="entry name" value="TPR"/>
    <property type="match status" value="4"/>
</dbReference>
<evidence type="ECO:0000256" key="3">
    <source>
        <dbReference type="PROSITE-ProRule" id="PRU00339"/>
    </source>
</evidence>